<evidence type="ECO:0000313" key="1">
    <source>
        <dbReference type="EMBL" id="JAD91205.1"/>
    </source>
</evidence>
<reference evidence="1" key="2">
    <citation type="journal article" date="2015" name="Data Brief">
        <title>Shoot transcriptome of the giant reed, Arundo donax.</title>
        <authorList>
            <person name="Barrero R.A."/>
            <person name="Guerrero F.D."/>
            <person name="Moolhuijzen P."/>
            <person name="Goolsby J.A."/>
            <person name="Tidwell J."/>
            <person name="Bellgard S.E."/>
            <person name="Bellgard M.I."/>
        </authorList>
    </citation>
    <scope>NUCLEOTIDE SEQUENCE</scope>
    <source>
        <tissue evidence="1">Shoot tissue taken approximately 20 cm above the soil surface</tissue>
    </source>
</reference>
<dbReference type="AlphaFoldDB" id="A0A0A9DZW4"/>
<sequence length="125" mass="13306">MLHSSRLWIAITDSSAGAGTGTAAAAAAAPSDAAISVSRTPNDRFSREEWALHAVLSLSLSRSGDWRAGGAEATSPIRPYLIRSCCRSVLTHRTSAHPSIRSGRSVAAATLLRFHRRRAAAARLW</sequence>
<organism evidence="1">
    <name type="scientific">Arundo donax</name>
    <name type="common">Giant reed</name>
    <name type="synonym">Donax arundinaceus</name>
    <dbReference type="NCBI Taxonomy" id="35708"/>
    <lineage>
        <taxon>Eukaryota</taxon>
        <taxon>Viridiplantae</taxon>
        <taxon>Streptophyta</taxon>
        <taxon>Embryophyta</taxon>
        <taxon>Tracheophyta</taxon>
        <taxon>Spermatophyta</taxon>
        <taxon>Magnoliopsida</taxon>
        <taxon>Liliopsida</taxon>
        <taxon>Poales</taxon>
        <taxon>Poaceae</taxon>
        <taxon>PACMAD clade</taxon>
        <taxon>Arundinoideae</taxon>
        <taxon>Arundineae</taxon>
        <taxon>Arundo</taxon>
    </lineage>
</organism>
<accession>A0A0A9DZW4</accession>
<protein>
    <submittedName>
        <fullName evidence="1">Uncharacterized protein</fullName>
    </submittedName>
</protein>
<reference evidence="1" key="1">
    <citation type="submission" date="2014-09" db="EMBL/GenBank/DDBJ databases">
        <authorList>
            <person name="Magalhaes I.L.F."/>
            <person name="Oliveira U."/>
            <person name="Santos F.R."/>
            <person name="Vidigal T.H.D.A."/>
            <person name="Brescovit A.D."/>
            <person name="Santos A.J."/>
        </authorList>
    </citation>
    <scope>NUCLEOTIDE SEQUENCE</scope>
    <source>
        <tissue evidence="1">Shoot tissue taken approximately 20 cm above the soil surface</tissue>
    </source>
</reference>
<proteinExistence type="predicted"/>
<dbReference type="EMBL" id="GBRH01206690">
    <property type="protein sequence ID" value="JAD91205.1"/>
    <property type="molecule type" value="Transcribed_RNA"/>
</dbReference>
<name>A0A0A9DZW4_ARUDO</name>